<dbReference type="RefSeq" id="WP_168914237.1">
    <property type="nucleotide sequence ID" value="NZ_JABACI010000005.1"/>
</dbReference>
<accession>A0ABX1KFD6</accession>
<name>A0ABX1KFD6_9MICO</name>
<evidence type="ECO:0000313" key="2">
    <source>
        <dbReference type="Proteomes" id="UP001429745"/>
    </source>
</evidence>
<reference evidence="1 2" key="1">
    <citation type="submission" date="2020-04" db="EMBL/GenBank/DDBJ databases">
        <title>CFH 90308 Microbacterium sp.</title>
        <authorList>
            <person name="Nie G."/>
            <person name="Ming H."/>
            <person name="Xia T."/>
        </authorList>
    </citation>
    <scope>NUCLEOTIDE SEQUENCE [LARGE SCALE GENOMIC DNA]</scope>
    <source>
        <strain evidence="1 2">CFH 90308</strain>
    </source>
</reference>
<dbReference type="EMBL" id="JABACI010000005">
    <property type="protein sequence ID" value="NLP85771.1"/>
    <property type="molecule type" value="Genomic_DNA"/>
</dbReference>
<organism evidence="1 2">
    <name type="scientific">Microbacterium salsuginis</name>
    <dbReference type="NCBI Taxonomy" id="2722803"/>
    <lineage>
        <taxon>Bacteria</taxon>
        <taxon>Bacillati</taxon>
        <taxon>Actinomycetota</taxon>
        <taxon>Actinomycetes</taxon>
        <taxon>Micrococcales</taxon>
        <taxon>Microbacteriaceae</taxon>
        <taxon>Microbacterium</taxon>
    </lineage>
</organism>
<keyword evidence="2" id="KW-1185">Reference proteome</keyword>
<gene>
    <name evidence="1" type="ORF">HF576_18205</name>
</gene>
<comment type="caution">
    <text evidence="1">The sequence shown here is derived from an EMBL/GenBank/DDBJ whole genome shotgun (WGS) entry which is preliminary data.</text>
</comment>
<sequence>MRYRFMNDYGAPRPFWGDDGACGDDEPLLPSDLEREVRAWSTQFEQLFDWQHGWPDEATAVAHEAEGRRLYDEVQRALPHDTITFQYWETAYRTDR</sequence>
<proteinExistence type="predicted"/>
<dbReference type="Proteomes" id="UP001429745">
    <property type="component" value="Unassembled WGS sequence"/>
</dbReference>
<evidence type="ECO:0000313" key="1">
    <source>
        <dbReference type="EMBL" id="NLP85771.1"/>
    </source>
</evidence>
<protein>
    <submittedName>
        <fullName evidence="1">Uncharacterized protein</fullName>
    </submittedName>
</protein>